<dbReference type="Gene3D" id="3.40.190.290">
    <property type="match status" value="1"/>
</dbReference>
<gene>
    <name evidence="6" type="primary">lysR</name>
    <name evidence="6" type="ORF">LFYK43_21420</name>
</gene>
<feature type="domain" description="HTH lysR-type" evidence="5">
    <location>
        <begin position="9"/>
        <end position="58"/>
    </location>
</feature>
<comment type="similarity">
    <text evidence="1">Belongs to the LysR transcriptional regulatory family.</text>
</comment>
<dbReference type="InterPro" id="IPR036390">
    <property type="entry name" value="WH_DNA-bd_sf"/>
</dbReference>
<evidence type="ECO:0000259" key="5">
    <source>
        <dbReference type="PROSITE" id="PS50931"/>
    </source>
</evidence>
<dbReference type="PANTHER" id="PTHR30419">
    <property type="entry name" value="HTH-TYPE TRANSCRIPTIONAL REGULATOR YBHD"/>
    <property type="match status" value="1"/>
</dbReference>
<dbReference type="Pfam" id="PF00126">
    <property type="entry name" value="HTH_1"/>
    <property type="match status" value="1"/>
</dbReference>
<dbReference type="InterPro" id="IPR050950">
    <property type="entry name" value="HTH-type_LysR_regulators"/>
</dbReference>
<dbReference type="Gene3D" id="1.10.10.10">
    <property type="entry name" value="Winged helix-like DNA-binding domain superfamily/Winged helix DNA-binding domain"/>
    <property type="match status" value="1"/>
</dbReference>
<dbReference type="GO" id="GO:0003677">
    <property type="term" value="F:DNA binding"/>
    <property type="evidence" value="ECO:0007669"/>
    <property type="project" value="UniProtKB-KW"/>
</dbReference>
<dbReference type="PRINTS" id="PR00039">
    <property type="entry name" value="HTHLYSR"/>
</dbReference>
<organism evidence="6 7">
    <name type="scientific">Ligilactobacillus salitolerans</name>
    <dbReference type="NCBI Taxonomy" id="1808352"/>
    <lineage>
        <taxon>Bacteria</taxon>
        <taxon>Bacillati</taxon>
        <taxon>Bacillota</taxon>
        <taxon>Bacilli</taxon>
        <taxon>Lactobacillales</taxon>
        <taxon>Lactobacillaceae</taxon>
        <taxon>Ligilactobacillus</taxon>
    </lineage>
</organism>
<dbReference type="SUPFAM" id="SSF46785">
    <property type="entry name" value="Winged helix' DNA-binding domain"/>
    <property type="match status" value="1"/>
</dbReference>
<keyword evidence="2" id="KW-0805">Transcription regulation</keyword>
<dbReference type="Pfam" id="PF03466">
    <property type="entry name" value="LysR_substrate"/>
    <property type="match status" value="1"/>
</dbReference>
<evidence type="ECO:0000313" key="7">
    <source>
        <dbReference type="Proteomes" id="UP000286848"/>
    </source>
</evidence>
<dbReference type="RefSeq" id="WP_158609240.1">
    <property type="nucleotide sequence ID" value="NZ_BFFP01000047.1"/>
</dbReference>
<dbReference type="GO" id="GO:0003700">
    <property type="term" value="F:DNA-binding transcription factor activity"/>
    <property type="evidence" value="ECO:0007669"/>
    <property type="project" value="InterPro"/>
</dbReference>
<reference evidence="6 7" key="1">
    <citation type="journal article" date="2019" name="Int. J. Syst. Evol. Microbiol.">
        <title>Lactobacillus salitolerans sp. nov., a novel lactic acid bacterium isolated from spent mushroom substrates.</title>
        <authorList>
            <person name="Tohno M."/>
            <person name="Tanizawa Y."/>
            <person name="Kojima Y."/>
            <person name="Sakamoto M."/>
            <person name="Nakamura Y."/>
            <person name="Ohkuma M."/>
            <person name="Kobayashi H."/>
        </authorList>
    </citation>
    <scope>NUCLEOTIDE SEQUENCE [LARGE SCALE GENOMIC DNA]</scope>
    <source>
        <strain evidence="6 7">YK43</strain>
    </source>
</reference>
<comment type="caution">
    <text evidence="6">The sequence shown here is derived from an EMBL/GenBank/DDBJ whole genome shotgun (WGS) entry which is preliminary data.</text>
</comment>
<dbReference type="SUPFAM" id="SSF53850">
    <property type="entry name" value="Periplasmic binding protein-like II"/>
    <property type="match status" value="1"/>
</dbReference>
<keyword evidence="3" id="KW-0238">DNA-binding</keyword>
<dbReference type="PANTHER" id="PTHR30419:SF28">
    <property type="entry name" value="HTH-TYPE TRANSCRIPTIONAL REGULATOR BSDA"/>
    <property type="match status" value="1"/>
</dbReference>
<proteinExistence type="inferred from homology"/>
<protein>
    <submittedName>
        <fullName evidence="6">LysR family transcriptional regulator</fullName>
    </submittedName>
</protein>
<name>A0A401IVV4_9LACO</name>
<dbReference type="OrthoDB" id="9785745at2"/>
<dbReference type="Proteomes" id="UP000286848">
    <property type="component" value="Unassembled WGS sequence"/>
</dbReference>
<evidence type="ECO:0000256" key="1">
    <source>
        <dbReference type="ARBA" id="ARBA00009437"/>
    </source>
</evidence>
<evidence type="ECO:0000256" key="4">
    <source>
        <dbReference type="ARBA" id="ARBA00023163"/>
    </source>
</evidence>
<keyword evidence="7" id="KW-1185">Reference proteome</keyword>
<dbReference type="CDD" id="cd05466">
    <property type="entry name" value="PBP2_LTTR_substrate"/>
    <property type="match status" value="1"/>
</dbReference>
<dbReference type="GO" id="GO:0005829">
    <property type="term" value="C:cytosol"/>
    <property type="evidence" value="ECO:0007669"/>
    <property type="project" value="TreeGrafter"/>
</dbReference>
<evidence type="ECO:0000313" key="6">
    <source>
        <dbReference type="EMBL" id="GBG95683.1"/>
    </source>
</evidence>
<sequence length="296" mass="33682">MGLNKRYLYVITLAESGSFSQAAKKLYMAQSSLSQFVKNLENELGVVLFLRNSPLQLTDAGKKFLQTAYEIQYLENQLTQQLQPLQPVKKGVIKIGITRYWGGLLLPRILPEFQRRYPGIELKIIEGRTVEIVEKLSKLDIAFFTPPNNFNDQAAECEKILKEEIKVAVQPDFLAQNFQSSNALPNKVICDLPLILLHRGQKLRQVADDILKKQGKAPEILMETENITTAYKLASGGLAATFVPERINELTPPFKRVALYQLESPVYWELCSFCTREKRQQESLAFLVMLAKRAFV</sequence>
<dbReference type="InterPro" id="IPR036388">
    <property type="entry name" value="WH-like_DNA-bd_sf"/>
</dbReference>
<dbReference type="InterPro" id="IPR005119">
    <property type="entry name" value="LysR_subst-bd"/>
</dbReference>
<dbReference type="PROSITE" id="PS50931">
    <property type="entry name" value="HTH_LYSR"/>
    <property type="match status" value="1"/>
</dbReference>
<evidence type="ECO:0000256" key="3">
    <source>
        <dbReference type="ARBA" id="ARBA00023125"/>
    </source>
</evidence>
<evidence type="ECO:0000256" key="2">
    <source>
        <dbReference type="ARBA" id="ARBA00023015"/>
    </source>
</evidence>
<keyword evidence="4" id="KW-0804">Transcription</keyword>
<dbReference type="InterPro" id="IPR000847">
    <property type="entry name" value="LysR_HTH_N"/>
</dbReference>
<dbReference type="AlphaFoldDB" id="A0A401IVV4"/>
<dbReference type="EMBL" id="BFFP01000047">
    <property type="protein sequence ID" value="GBG95683.1"/>
    <property type="molecule type" value="Genomic_DNA"/>
</dbReference>
<accession>A0A401IVV4</accession>